<feature type="region of interest" description="Disordered" evidence="5">
    <location>
        <begin position="1"/>
        <end position="64"/>
    </location>
</feature>
<dbReference type="PANTHER" id="PTHR34298">
    <property type="entry name" value="SEGREGATION AND CONDENSATION PROTEIN B"/>
    <property type="match status" value="1"/>
</dbReference>
<evidence type="ECO:0000256" key="3">
    <source>
        <dbReference type="ARBA" id="ARBA00022829"/>
    </source>
</evidence>
<dbReference type="InterPro" id="IPR036390">
    <property type="entry name" value="WH_DNA-bd_sf"/>
</dbReference>
<gene>
    <name evidence="6" type="primary">scpB</name>
    <name evidence="6" type="ORF">IRI77_19000</name>
</gene>
<dbReference type="Gene3D" id="1.10.10.10">
    <property type="entry name" value="Winged helix-like DNA-binding domain superfamily/Winged helix DNA-binding domain"/>
    <property type="match status" value="2"/>
</dbReference>
<protein>
    <submittedName>
        <fullName evidence="6">SMC-Scp complex subunit ScpB</fullName>
    </submittedName>
</protein>
<organism evidence="6 7">
    <name type="scientific">Paludibaculum fermentans</name>
    <dbReference type="NCBI Taxonomy" id="1473598"/>
    <lineage>
        <taxon>Bacteria</taxon>
        <taxon>Pseudomonadati</taxon>
        <taxon>Acidobacteriota</taxon>
        <taxon>Terriglobia</taxon>
        <taxon>Bryobacterales</taxon>
        <taxon>Bryobacteraceae</taxon>
        <taxon>Paludibaculum</taxon>
    </lineage>
</organism>
<accession>A0A7S7NJS9</accession>
<dbReference type="RefSeq" id="WP_194446616.1">
    <property type="nucleotide sequence ID" value="NZ_CP063849.1"/>
</dbReference>
<feature type="region of interest" description="Disordered" evidence="5">
    <location>
        <begin position="257"/>
        <end position="307"/>
    </location>
</feature>
<feature type="compositionally biased region" description="Low complexity" evidence="5">
    <location>
        <begin position="9"/>
        <end position="20"/>
    </location>
</feature>
<dbReference type="NCBIfam" id="TIGR00281">
    <property type="entry name" value="SMC-Scp complex subunit ScpB"/>
    <property type="match status" value="1"/>
</dbReference>
<dbReference type="Pfam" id="PF04079">
    <property type="entry name" value="SMC_ScpB"/>
    <property type="match status" value="1"/>
</dbReference>
<proteinExistence type="predicted"/>
<evidence type="ECO:0000256" key="5">
    <source>
        <dbReference type="SAM" id="MobiDB-lite"/>
    </source>
</evidence>
<evidence type="ECO:0000313" key="7">
    <source>
        <dbReference type="Proteomes" id="UP000593892"/>
    </source>
</evidence>
<dbReference type="AlphaFoldDB" id="A0A7S7NJS9"/>
<dbReference type="EMBL" id="CP063849">
    <property type="protein sequence ID" value="QOY84946.1"/>
    <property type="molecule type" value="Genomic_DNA"/>
</dbReference>
<feature type="compositionally biased region" description="Acidic residues" evidence="5">
    <location>
        <begin position="24"/>
        <end position="59"/>
    </location>
</feature>
<dbReference type="KEGG" id="pfer:IRI77_19000"/>
<dbReference type="GO" id="GO:0051301">
    <property type="term" value="P:cell division"/>
    <property type="evidence" value="ECO:0007669"/>
    <property type="project" value="UniProtKB-KW"/>
</dbReference>
<keyword evidence="2" id="KW-0132">Cell division</keyword>
<reference evidence="6 7" key="1">
    <citation type="submission" date="2020-10" db="EMBL/GenBank/DDBJ databases">
        <title>Complete genome sequence of Paludibaculum fermentans P105T, a facultatively anaerobic acidobacterium capable of dissimilatory Fe(III) reduction.</title>
        <authorList>
            <person name="Dedysh S.N."/>
            <person name="Beletsky A.V."/>
            <person name="Kulichevskaya I.S."/>
            <person name="Mardanov A.V."/>
            <person name="Ravin N.V."/>
        </authorList>
    </citation>
    <scope>NUCLEOTIDE SEQUENCE [LARGE SCALE GENOMIC DNA]</scope>
    <source>
        <strain evidence="6 7">P105</strain>
    </source>
</reference>
<keyword evidence="4" id="KW-0131">Cell cycle</keyword>
<sequence>MEEKDLPSAELAEQQQEPAQQPEPEPEVQPEPAEPEEVAAEIQPGDEFEPVAQSDDDQPVPESFSAEQLLGDQQQPQPVSDSQAAELKAVLEAIVYVLNEPMPAVQIAAALDRPLEEVEPVLRLLAEETSRAERGIFIREVAGGYQMATKPEHHEVLRSFVKNLKQPLKLSQAALETLAVIAYKQPITMPEILEIRGVQGGGVIKTLLDRKIITTAGRKNVIGKPILYKTTKEFLTQFGLKDLNELPSLKEFEDIRRQSLADEEIGSPDQPRLPEQPEELEASPVEPGPPEGEKPAGDEEAPQTDNG</sequence>
<evidence type="ECO:0000313" key="6">
    <source>
        <dbReference type="EMBL" id="QOY84946.1"/>
    </source>
</evidence>
<dbReference type="Proteomes" id="UP000593892">
    <property type="component" value="Chromosome"/>
</dbReference>
<keyword evidence="7" id="KW-1185">Reference proteome</keyword>
<feature type="compositionally biased region" description="Acidic residues" evidence="5">
    <location>
        <begin position="298"/>
        <end position="307"/>
    </location>
</feature>
<evidence type="ECO:0000256" key="1">
    <source>
        <dbReference type="ARBA" id="ARBA00022490"/>
    </source>
</evidence>
<dbReference type="SUPFAM" id="SSF46785">
    <property type="entry name" value="Winged helix' DNA-binding domain"/>
    <property type="match status" value="2"/>
</dbReference>
<evidence type="ECO:0000256" key="2">
    <source>
        <dbReference type="ARBA" id="ARBA00022618"/>
    </source>
</evidence>
<name>A0A7S7NJS9_PALFE</name>
<keyword evidence="1" id="KW-0963">Cytoplasm</keyword>
<dbReference type="InterPro" id="IPR005234">
    <property type="entry name" value="ScpB_csome_segregation"/>
</dbReference>
<dbReference type="GO" id="GO:0051304">
    <property type="term" value="P:chromosome separation"/>
    <property type="evidence" value="ECO:0007669"/>
    <property type="project" value="InterPro"/>
</dbReference>
<dbReference type="InterPro" id="IPR036388">
    <property type="entry name" value="WH-like_DNA-bd_sf"/>
</dbReference>
<dbReference type="PANTHER" id="PTHR34298:SF2">
    <property type="entry name" value="SEGREGATION AND CONDENSATION PROTEIN B"/>
    <property type="match status" value="1"/>
</dbReference>
<evidence type="ECO:0000256" key="4">
    <source>
        <dbReference type="ARBA" id="ARBA00023306"/>
    </source>
</evidence>
<keyword evidence="3" id="KW-0159">Chromosome partition</keyword>